<evidence type="ECO:0000313" key="1">
    <source>
        <dbReference type="EMBL" id="RAK93512.1"/>
    </source>
</evidence>
<accession>A0ACD1IUT8</accession>
<reference evidence="1" key="1">
    <citation type="submission" date="2018-02" db="EMBL/GenBank/DDBJ databases">
        <title>The genomes of Aspergillus section Nigri reveals drivers in fungal speciation.</title>
        <authorList>
            <consortium name="DOE Joint Genome Institute"/>
            <person name="Vesth T.C."/>
            <person name="Nybo J."/>
            <person name="Theobald S."/>
            <person name="Brandl J."/>
            <person name="Frisvad J.C."/>
            <person name="Nielsen K.F."/>
            <person name="Lyhne E.K."/>
            <person name="Kogle M.E."/>
            <person name="Kuo A."/>
            <person name="Riley R."/>
            <person name="Clum A."/>
            <person name="Nolan M."/>
            <person name="Lipzen A."/>
            <person name="Salamov A."/>
            <person name="Henrissat B."/>
            <person name="Wiebenga A."/>
            <person name="De vries R.P."/>
            <person name="Grigoriev I.V."/>
            <person name="Mortensen U.H."/>
            <person name="Andersen M.R."/>
            <person name="Baker S.E."/>
        </authorList>
    </citation>
    <scope>NUCLEOTIDE SEQUENCE</scope>
    <source>
        <strain evidence="1">CBS 115574</strain>
    </source>
</reference>
<protein>
    <submittedName>
        <fullName evidence="1">Uncharacterized protein</fullName>
    </submittedName>
</protein>
<proteinExistence type="predicted"/>
<keyword evidence="2" id="KW-1185">Reference proteome</keyword>
<organism evidence="1 2">
    <name type="scientific">Aspergillus costaricaensis CBS 115574</name>
    <dbReference type="NCBI Taxonomy" id="1448317"/>
    <lineage>
        <taxon>Eukaryota</taxon>
        <taxon>Fungi</taxon>
        <taxon>Dikarya</taxon>
        <taxon>Ascomycota</taxon>
        <taxon>Pezizomycotina</taxon>
        <taxon>Eurotiomycetes</taxon>
        <taxon>Eurotiomycetidae</taxon>
        <taxon>Eurotiales</taxon>
        <taxon>Aspergillaceae</taxon>
        <taxon>Aspergillus</taxon>
        <taxon>Aspergillus subgen. Circumdati</taxon>
    </lineage>
</organism>
<sequence>MRSGYATELKKAARRGRIIQHTGPTAIVRAANRQRQRRRVKDISPALWSVPGQLVLAFSTAARFVPRLDGSSSLCLAVCKKTNPVDYHATPLDLLKRQLDRPEDPLPGRGRNSEGMTRQMEGGASVLERARQSFTHVSLSPRSALNYIQTTLEPECRWTDGFPAAYTVRNRQSFLIGTGSLMASGAIPVQDQSPDRRFSSLLIASSQSLSGPVRYLRMTPPDEWRLGHIPVAIKLWNISFLQRNIDGVFPPRYQAFFTGKLQVEFVCLGNDWPESSSTSSASKQAVEINAIGTIPGRSPVISDHNGTVIIPVAFQCLILGTSAPKGARGTESGGGEKQRADDPVGLEGHERGR</sequence>
<dbReference type="Proteomes" id="UP000249748">
    <property type="component" value="Unassembled WGS sequence"/>
</dbReference>
<name>A0ACD1IUT8_9EURO</name>
<evidence type="ECO:0000313" key="2">
    <source>
        <dbReference type="Proteomes" id="UP000249748"/>
    </source>
</evidence>
<gene>
    <name evidence="1" type="ORF">BO79DRAFT_223985</name>
</gene>
<dbReference type="EMBL" id="KZ824536">
    <property type="protein sequence ID" value="RAK93512.1"/>
    <property type="molecule type" value="Genomic_DNA"/>
</dbReference>